<dbReference type="Proteomes" id="UP000076335">
    <property type="component" value="Unassembled WGS sequence"/>
</dbReference>
<reference evidence="10 11" key="1">
    <citation type="submission" date="2015-12" db="EMBL/GenBank/DDBJ databases">
        <title>Genome sequence of Thalassospira lucentensis MCCC 1A02072.</title>
        <authorList>
            <person name="Lu L."/>
            <person name="Lai Q."/>
            <person name="Shao Z."/>
            <person name="Qian P."/>
        </authorList>
    </citation>
    <scope>NUCLEOTIDE SEQUENCE [LARGE SCALE GENOMIC DNA]</scope>
    <source>
        <strain evidence="10 11">MCCC 1A02072</strain>
    </source>
</reference>
<keyword evidence="4 7" id="KW-1133">Transmembrane helix</keyword>
<evidence type="ECO:0000313" key="10">
    <source>
        <dbReference type="EMBL" id="KZB69303.1"/>
    </source>
</evidence>
<dbReference type="GO" id="GO:0045454">
    <property type="term" value="P:cell redox homeostasis"/>
    <property type="evidence" value="ECO:0007669"/>
    <property type="project" value="TreeGrafter"/>
</dbReference>
<evidence type="ECO:0000256" key="2">
    <source>
        <dbReference type="ARBA" id="ARBA00022692"/>
    </source>
</evidence>
<evidence type="ECO:0000256" key="3">
    <source>
        <dbReference type="ARBA" id="ARBA00022748"/>
    </source>
</evidence>
<dbReference type="GO" id="GO:0016020">
    <property type="term" value="C:membrane"/>
    <property type="evidence" value="ECO:0007669"/>
    <property type="project" value="UniProtKB-SubCell"/>
</dbReference>
<keyword evidence="5 7" id="KW-0472">Membrane</keyword>
<dbReference type="InterPro" id="IPR003834">
    <property type="entry name" value="Cyt_c_assmbl_TM_dom"/>
</dbReference>
<comment type="caution">
    <text evidence="10">The sequence shown here is derived from an EMBL/GenBank/DDBJ whole genome shotgun (WGS) entry which is preliminary data.</text>
</comment>
<feature type="transmembrane region" description="Helical" evidence="7">
    <location>
        <begin position="485"/>
        <end position="512"/>
    </location>
</feature>
<dbReference type="SUPFAM" id="SSF52833">
    <property type="entry name" value="Thioredoxin-like"/>
    <property type="match status" value="1"/>
</dbReference>
<evidence type="ECO:0000313" key="11">
    <source>
        <dbReference type="Proteomes" id="UP000076335"/>
    </source>
</evidence>
<organism evidence="10 11">
    <name type="scientific">Thalassospira lucentensis</name>
    <dbReference type="NCBI Taxonomy" id="168935"/>
    <lineage>
        <taxon>Bacteria</taxon>
        <taxon>Pseudomonadati</taxon>
        <taxon>Pseudomonadota</taxon>
        <taxon>Alphaproteobacteria</taxon>
        <taxon>Rhodospirillales</taxon>
        <taxon>Thalassospiraceae</taxon>
        <taxon>Thalassospira</taxon>
    </lineage>
</organism>
<keyword evidence="2 7" id="KW-0812">Transmembrane</keyword>
<feature type="transmembrane region" description="Helical" evidence="7">
    <location>
        <begin position="435"/>
        <end position="455"/>
    </location>
</feature>
<feature type="transmembrane region" description="Helical" evidence="7">
    <location>
        <begin position="579"/>
        <end position="599"/>
    </location>
</feature>
<dbReference type="PROSITE" id="PS00194">
    <property type="entry name" value="THIOREDOXIN_1"/>
    <property type="match status" value="1"/>
</dbReference>
<name>A0A154LBB2_9PROT</name>
<dbReference type="InterPro" id="IPR036249">
    <property type="entry name" value="Thioredoxin-like_sf"/>
</dbReference>
<evidence type="ECO:0000259" key="8">
    <source>
        <dbReference type="Pfam" id="PF02683"/>
    </source>
</evidence>
<accession>A0A154LBB2</accession>
<proteinExistence type="predicted"/>
<evidence type="ECO:0000256" key="5">
    <source>
        <dbReference type="ARBA" id="ARBA00023136"/>
    </source>
</evidence>
<feature type="transmembrane region" description="Helical" evidence="7">
    <location>
        <begin position="34"/>
        <end position="56"/>
    </location>
</feature>
<gene>
    <name evidence="10" type="ORF">AUP42_10110</name>
</gene>
<feature type="transmembrane region" description="Helical" evidence="7">
    <location>
        <begin position="611"/>
        <end position="630"/>
    </location>
</feature>
<dbReference type="Pfam" id="PF13899">
    <property type="entry name" value="Thioredoxin_7"/>
    <property type="match status" value="1"/>
</dbReference>
<dbReference type="InterPro" id="IPR017937">
    <property type="entry name" value="Thioredoxin_CS"/>
</dbReference>
<dbReference type="Pfam" id="PF11412">
    <property type="entry name" value="DsbD_N"/>
    <property type="match status" value="1"/>
</dbReference>
<feature type="transmembrane region" description="Helical" evidence="7">
    <location>
        <begin position="351"/>
        <end position="375"/>
    </location>
</feature>
<dbReference type="InterPro" id="IPR028250">
    <property type="entry name" value="DsbDN"/>
</dbReference>
<dbReference type="Gene3D" id="3.40.30.10">
    <property type="entry name" value="Glutaredoxin"/>
    <property type="match status" value="1"/>
</dbReference>
<dbReference type="EMBL" id="LPVY01000002">
    <property type="protein sequence ID" value="KZB69303.1"/>
    <property type="molecule type" value="Genomic_DNA"/>
</dbReference>
<feature type="transmembrane region" description="Helical" evidence="7">
    <location>
        <begin position="396"/>
        <end position="429"/>
    </location>
</feature>
<dbReference type="Pfam" id="PF02683">
    <property type="entry name" value="DsbD_TM"/>
    <property type="match status" value="1"/>
</dbReference>
<evidence type="ECO:0000256" key="1">
    <source>
        <dbReference type="ARBA" id="ARBA00004141"/>
    </source>
</evidence>
<dbReference type="InterPro" id="IPR035671">
    <property type="entry name" value="DsbD_gamma"/>
</dbReference>
<feature type="transmembrane region" description="Helical" evidence="7">
    <location>
        <begin position="518"/>
        <end position="538"/>
    </location>
</feature>
<dbReference type="PANTHER" id="PTHR32234">
    <property type="entry name" value="THIOL:DISULFIDE INTERCHANGE PROTEIN DSBD"/>
    <property type="match status" value="1"/>
</dbReference>
<evidence type="ECO:0000256" key="4">
    <source>
        <dbReference type="ARBA" id="ARBA00022989"/>
    </source>
</evidence>
<dbReference type="OrthoDB" id="9811036at2"/>
<feature type="transmembrane region" description="Helical" evidence="7">
    <location>
        <begin position="550"/>
        <end position="573"/>
    </location>
</feature>
<feature type="domain" description="Thiol:disulfide interchange protein DsbD N-terminal" evidence="9">
    <location>
        <begin position="72"/>
        <end position="188"/>
    </location>
</feature>
<sequence length="769" mass="81206">MAQSPVLCHIHQTECHRARFENQKEPPVIRSLPVILGLFIAALAPLGIGAGAGAYAQTAASNRVDEDFASVRLLSARDAINGRDEIRLGLEFELEPDWKIYWRSAGDAGFPPQLDWAGSTNIGNGEIRWPAPHRFSIFGLETFGYKDHIILPIDVPVTDPAQAAHIELDVDYLVCSDVCIPAQAHLTLDIPANLSGGTDSDNPAISSFAHDIEKFASRVPLRGGNLPMSVTDIWQSVDASGENDKTFLNVTVSGLDQTAADPVEILIEGNVRLGFGVPVPTATDDTTGTQQFRIPIYGLKDGQTTIGDDVIVTVIAGPLAIEQDRQIAASPSGSATSSNTVSGTSIAATSLWLIGALALLGGFILNFMPCVLPVLSIKVMSAMKAQGAERSATRRGFLASAAGIITSFWLIAAVLIGIKLAGGTIGWGIQFQQPLFLTVMTIIVALFAFNMWGLFEINGPAELGNAANDAITTREQSGSHLGGHFLTGMFATLLATPCSAPFLGTAVGFALAGSSFDIFWIFTLLGIGLAIPYLAIAARPEIARLLPKPGRWMGFVKGVLGVALAGTAIWLLSVLAVQIGMGGAIAVGVALVIAGILLFARHRTTVQKRKFAFTALATLGVLAALFAPGFSKAPVRDTGGAETVTGKLPWQPFAPDEIARHVADGKTVLVDITAEWCVSCQVNKKLVLETDEITAALSADDVIVMQGDWTRPDPVIAGYLAGYGRYGIPFNAVFGPNAEKGILLSELLSKKEVLAALADATGRADLVKN</sequence>
<dbReference type="GO" id="GO:0017004">
    <property type="term" value="P:cytochrome complex assembly"/>
    <property type="evidence" value="ECO:0007669"/>
    <property type="project" value="UniProtKB-KW"/>
</dbReference>
<keyword evidence="3" id="KW-0201">Cytochrome c-type biogenesis</keyword>
<dbReference type="CDD" id="cd02953">
    <property type="entry name" value="DsbDgamma"/>
    <property type="match status" value="1"/>
</dbReference>
<feature type="domain" description="Cytochrome C biogenesis protein transmembrane" evidence="8">
    <location>
        <begin position="352"/>
        <end position="573"/>
    </location>
</feature>
<evidence type="ECO:0000259" key="9">
    <source>
        <dbReference type="Pfam" id="PF11412"/>
    </source>
</evidence>
<evidence type="ECO:0000256" key="7">
    <source>
        <dbReference type="SAM" id="Phobius"/>
    </source>
</evidence>
<dbReference type="PANTHER" id="PTHR32234:SF3">
    <property type="entry name" value="SUPPRESSION OF COPPER SENSITIVITY PROTEIN"/>
    <property type="match status" value="1"/>
</dbReference>
<keyword evidence="6" id="KW-0676">Redox-active center</keyword>
<evidence type="ECO:0000256" key="6">
    <source>
        <dbReference type="ARBA" id="ARBA00023284"/>
    </source>
</evidence>
<protein>
    <submittedName>
        <fullName evidence="10">Copper-binding protein</fullName>
    </submittedName>
</protein>
<dbReference type="AlphaFoldDB" id="A0A154LBB2"/>
<dbReference type="GO" id="GO:0015035">
    <property type="term" value="F:protein-disulfide reductase activity"/>
    <property type="evidence" value="ECO:0007669"/>
    <property type="project" value="TreeGrafter"/>
</dbReference>
<comment type="subcellular location">
    <subcellularLocation>
        <location evidence="1">Membrane</location>
        <topology evidence="1">Multi-pass membrane protein</topology>
    </subcellularLocation>
</comment>